<sequence>MLAQYVYQSTSGLFRIIRHGHRWRALLDEVEVGRFDEPVHAAGAIRDMYSEARVPARIDRWRFLPDAPLGHLGPPTSAAMARLAAA</sequence>
<reference evidence="1 2" key="1">
    <citation type="submission" date="2019-03" db="EMBL/GenBank/DDBJ databases">
        <title>Above-ground endophytic microbial communities from plants in different locations in the United States.</title>
        <authorList>
            <person name="Frank C."/>
        </authorList>
    </citation>
    <scope>NUCLEOTIDE SEQUENCE [LARGE SCALE GENOMIC DNA]</scope>
    <source>
        <strain evidence="1 2">LP_13_YM</strain>
    </source>
</reference>
<evidence type="ECO:0000313" key="2">
    <source>
        <dbReference type="Proteomes" id="UP000295645"/>
    </source>
</evidence>
<dbReference type="Proteomes" id="UP000295645">
    <property type="component" value="Unassembled WGS sequence"/>
</dbReference>
<dbReference type="AlphaFoldDB" id="A0A4R3YVH4"/>
<name>A0A4R3YVH4_9GAMM</name>
<proteinExistence type="predicted"/>
<dbReference type="RefSeq" id="WP_207906737.1">
    <property type="nucleotide sequence ID" value="NZ_SMCS01000001.1"/>
</dbReference>
<gene>
    <name evidence="1" type="ORF">EC912_10120</name>
</gene>
<evidence type="ECO:0000313" key="1">
    <source>
        <dbReference type="EMBL" id="TCV97027.1"/>
    </source>
</evidence>
<comment type="caution">
    <text evidence="1">The sequence shown here is derived from an EMBL/GenBank/DDBJ whole genome shotgun (WGS) entry which is preliminary data.</text>
</comment>
<accession>A0A4R3YVH4</accession>
<dbReference type="EMBL" id="SMCS01000001">
    <property type="protein sequence ID" value="TCV97027.1"/>
    <property type="molecule type" value="Genomic_DNA"/>
</dbReference>
<keyword evidence="2" id="KW-1185">Reference proteome</keyword>
<protein>
    <submittedName>
        <fullName evidence="1">Uncharacterized protein</fullName>
    </submittedName>
</protein>
<organism evidence="1 2">
    <name type="scientific">Luteibacter rhizovicinus</name>
    <dbReference type="NCBI Taxonomy" id="242606"/>
    <lineage>
        <taxon>Bacteria</taxon>
        <taxon>Pseudomonadati</taxon>
        <taxon>Pseudomonadota</taxon>
        <taxon>Gammaproteobacteria</taxon>
        <taxon>Lysobacterales</taxon>
        <taxon>Rhodanobacteraceae</taxon>
        <taxon>Luteibacter</taxon>
    </lineage>
</organism>